<name>J7KKD4_9CAUD</name>
<keyword evidence="2" id="KW-1185">Reference proteome</keyword>
<accession>J7KKD4</accession>
<evidence type="ECO:0000313" key="2">
    <source>
        <dbReference type="Proteomes" id="UP000003289"/>
    </source>
</evidence>
<protein>
    <submittedName>
        <fullName evidence="1">Uncharacterized protein</fullName>
    </submittedName>
</protein>
<dbReference type="Proteomes" id="UP000003289">
    <property type="component" value="Segment"/>
</dbReference>
<reference evidence="1 2" key="1">
    <citation type="submission" date="2011-07" db="EMBL/GenBank/DDBJ databases">
        <title>Aeromonas salmonicida phage Aes508 complete genome.</title>
        <authorList>
            <person name="Petrov V.M."/>
            <person name="Ratnayaka S."/>
            <person name="Karam J.D."/>
        </authorList>
    </citation>
    <scope>NUCLEOTIDE SEQUENCE [LARGE SCALE GENOMIC DNA]</scope>
</reference>
<dbReference type="RefSeq" id="YP_007010798.1">
    <property type="nucleotide sequence ID" value="NC_019543.1"/>
</dbReference>
<dbReference type="KEGG" id="vg:14017105"/>
<sequence>MTGVTTEVLSEDFTGRLPISLVKAGHLSAGDNTVVQLAGSSHGAIMDSASTRGAKLTRNLEPCDLCLERYIGLEPMTF</sequence>
<proteinExistence type="predicted"/>
<gene>
    <name evidence="1" type="ORF">Aes508_109</name>
</gene>
<evidence type="ECO:0000313" key="1">
    <source>
        <dbReference type="EMBL" id="AFQ97191.1"/>
    </source>
</evidence>
<organism evidence="1 2">
    <name type="scientific">Aeromonas phage Aes508</name>
    <dbReference type="NCBI Taxonomy" id="1198013"/>
    <lineage>
        <taxon>Viruses</taxon>
        <taxon>Duplodnaviria</taxon>
        <taxon>Heunggongvirae</taxon>
        <taxon>Uroviricota</taxon>
        <taxon>Caudoviricetes</taxon>
        <taxon>Pantevenvirales</taxon>
        <taxon>Straboviridae</taxon>
        <taxon>Tulanevirus</taxon>
        <taxon>Tulanevirus aes508</taxon>
    </lineage>
</organism>
<dbReference type="GeneID" id="14017105"/>
<dbReference type="EMBL" id="JN377894">
    <property type="protein sequence ID" value="AFQ97191.1"/>
    <property type="molecule type" value="Genomic_DNA"/>
</dbReference>